<dbReference type="AlphaFoldDB" id="A0A1F4WM17"/>
<evidence type="ECO:0000256" key="1">
    <source>
        <dbReference type="SAM" id="Phobius"/>
    </source>
</evidence>
<accession>A0A1F4WM17</accession>
<comment type="caution">
    <text evidence="2">The sequence shown here is derived from an EMBL/GenBank/DDBJ whole genome shotgun (WGS) entry which is preliminary data.</text>
</comment>
<organism evidence="2 3">
    <name type="scientific">candidate division WWE3 bacterium RIFOXYC1_FULL_39_7</name>
    <dbReference type="NCBI Taxonomy" id="1802643"/>
    <lineage>
        <taxon>Bacteria</taxon>
        <taxon>Katanobacteria</taxon>
    </lineage>
</organism>
<name>A0A1F4WM17_UNCKA</name>
<dbReference type="EMBL" id="MEWA01000005">
    <property type="protein sequence ID" value="OGC70440.1"/>
    <property type="molecule type" value="Genomic_DNA"/>
</dbReference>
<gene>
    <name evidence="2" type="ORF">A2415_02535</name>
</gene>
<keyword evidence="1" id="KW-0472">Membrane</keyword>
<keyword evidence="1" id="KW-1133">Transmembrane helix</keyword>
<dbReference type="Proteomes" id="UP000179113">
    <property type="component" value="Unassembled WGS sequence"/>
</dbReference>
<feature type="transmembrane region" description="Helical" evidence="1">
    <location>
        <begin position="52"/>
        <end position="76"/>
    </location>
</feature>
<evidence type="ECO:0000313" key="3">
    <source>
        <dbReference type="Proteomes" id="UP000179113"/>
    </source>
</evidence>
<keyword evidence="1" id="KW-0812">Transmembrane</keyword>
<reference evidence="2 3" key="1">
    <citation type="journal article" date="2016" name="Nat. Commun.">
        <title>Thousands of microbial genomes shed light on interconnected biogeochemical processes in an aquifer system.</title>
        <authorList>
            <person name="Anantharaman K."/>
            <person name="Brown C.T."/>
            <person name="Hug L.A."/>
            <person name="Sharon I."/>
            <person name="Castelle C.J."/>
            <person name="Probst A.J."/>
            <person name="Thomas B.C."/>
            <person name="Singh A."/>
            <person name="Wilkins M.J."/>
            <person name="Karaoz U."/>
            <person name="Brodie E.L."/>
            <person name="Williams K.H."/>
            <person name="Hubbard S.S."/>
            <person name="Banfield J.F."/>
        </authorList>
    </citation>
    <scope>NUCLEOTIDE SEQUENCE [LARGE SCALE GENOMIC DNA]</scope>
</reference>
<sequence length="78" mass="8229">MQTWVISFLLGIVAIYVGLLMSKAFLGSLAGQNSSLNYLSAAHDPIRRAGNCLALVFMFGGTIVSAFSLFMVIAGLTA</sequence>
<feature type="transmembrane region" description="Helical" evidence="1">
    <location>
        <begin position="6"/>
        <end position="31"/>
    </location>
</feature>
<evidence type="ECO:0000313" key="2">
    <source>
        <dbReference type="EMBL" id="OGC70440.1"/>
    </source>
</evidence>
<protein>
    <submittedName>
        <fullName evidence="2">Uncharacterized protein</fullName>
    </submittedName>
</protein>
<proteinExistence type="predicted"/>